<dbReference type="InterPro" id="IPR022417">
    <property type="entry name" value="Porphobilin_deaminase_N"/>
</dbReference>
<dbReference type="OrthoDB" id="9810298at2"/>
<comment type="function">
    <text evidence="1">Tetrapolymerization of the monopyrrole PBG into the hydroxymethylbilane pre-uroporphyrinogen in several discrete steps.</text>
</comment>
<dbReference type="Proteomes" id="UP000198817">
    <property type="component" value="Unassembled WGS sequence"/>
</dbReference>
<dbReference type="EMBL" id="FPBT01000017">
    <property type="protein sequence ID" value="SFU60276.1"/>
    <property type="molecule type" value="Genomic_DNA"/>
</dbReference>
<comment type="catalytic activity">
    <reaction evidence="6">
        <text>4 porphobilinogen + H2O = hydroxymethylbilane + 4 NH4(+)</text>
        <dbReference type="Rhea" id="RHEA:13185"/>
        <dbReference type="ChEBI" id="CHEBI:15377"/>
        <dbReference type="ChEBI" id="CHEBI:28938"/>
        <dbReference type="ChEBI" id="CHEBI:57845"/>
        <dbReference type="ChEBI" id="CHEBI:58126"/>
        <dbReference type="EC" id="2.5.1.61"/>
    </reaction>
</comment>
<dbReference type="Pfam" id="PF01379">
    <property type="entry name" value="Porphobil_deam"/>
    <property type="match status" value="1"/>
</dbReference>
<feature type="region of interest" description="Disordered" evidence="8">
    <location>
        <begin position="117"/>
        <end position="137"/>
    </location>
</feature>
<evidence type="ECO:0000313" key="11">
    <source>
        <dbReference type="Proteomes" id="UP000198817"/>
    </source>
</evidence>
<dbReference type="PRINTS" id="PR00151">
    <property type="entry name" value="PORPHBDMNASE"/>
</dbReference>
<sequence>MTERIWKIGTRGSLLAMTQTRMVQELLAEIGVRSEAVILHTRGDQLKDKPLWKFGGKAVFVTEFEEKILSGEIDMAVHSAKDMPAKTPEGLVIGACLPRENPADVLVVRRGNDFFGGGGKEKRGEKKADPASGPRIGTSSLRREMQLREQFGLENVSPLRGNVPTRLEKLRTGQYDGVILAAAGLARLELDHEPDLVYHSMDAARYLPAAGQGIIAVECRKGGATEALLRHLNDRRTEVELAAERGFMYGIAAGCHEPVAAHAVLGEDGTLRMRVMKYGNGRCRYFSGEAPESRCALLAEELAGQVLAALRPAEEEEDHRTGSRRKDG</sequence>
<dbReference type="SUPFAM" id="SSF53850">
    <property type="entry name" value="Periplasmic binding protein-like II"/>
    <property type="match status" value="1"/>
</dbReference>
<dbReference type="RefSeq" id="WP_090471546.1">
    <property type="nucleotide sequence ID" value="NZ_FOWF01000018.1"/>
</dbReference>
<comment type="similarity">
    <text evidence="2">Belongs to the HMBS family.</text>
</comment>
<dbReference type="CDD" id="cd13647">
    <property type="entry name" value="PBP2_PBGD_2"/>
    <property type="match status" value="1"/>
</dbReference>
<dbReference type="GO" id="GO:0004418">
    <property type="term" value="F:hydroxymethylbilane synthase activity"/>
    <property type="evidence" value="ECO:0007669"/>
    <property type="project" value="UniProtKB-UniRule"/>
</dbReference>
<accession>A0A1I7HII5</accession>
<dbReference type="InterPro" id="IPR036803">
    <property type="entry name" value="Porphobilinogen_deaminase_C_sf"/>
</dbReference>
<feature type="domain" description="Porphobilinogen deaminase N-terminal" evidence="9">
    <location>
        <begin position="7"/>
        <end position="222"/>
    </location>
</feature>
<evidence type="ECO:0000256" key="1">
    <source>
        <dbReference type="ARBA" id="ARBA00002869"/>
    </source>
</evidence>
<dbReference type="AlphaFoldDB" id="A0A1I7HII5"/>
<dbReference type="Gene3D" id="3.30.160.40">
    <property type="entry name" value="Porphobilinogen deaminase, C-terminal domain"/>
    <property type="match status" value="1"/>
</dbReference>
<evidence type="ECO:0000256" key="6">
    <source>
        <dbReference type="ARBA" id="ARBA00048169"/>
    </source>
</evidence>
<name>A0A1I7HII5_9FIRM</name>
<dbReference type="GO" id="GO:0006783">
    <property type="term" value="P:heme biosynthetic process"/>
    <property type="evidence" value="ECO:0007669"/>
    <property type="project" value="TreeGrafter"/>
</dbReference>
<keyword evidence="4" id="KW-0808">Transferase</keyword>
<evidence type="ECO:0000256" key="7">
    <source>
        <dbReference type="NCBIfam" id="TIGR00212"/>
    </source>
</evidence>
<dbReference type="PIRSF" id="PIRSF001438">
    <property type="entry name" value="4pyrrol_synth_OHMeBilane_synth"/>
    <property type="match status" value="1"/>
</dbReference>
<protein>
    <recommendedName>
        <fullName evidence="3 7">Hydroxymethylbilane synthase</fullName>
        <ecNumber evidence="3 7">2.5.1.61</ecNumber>
    </recommendedName>
</protein>
<feature type="compositionally biased region" description="Basic and acidic residues" evidence="8">
    <location>
        <begin position="119"/>
        <end position="129"/>
    </location>
</feature>
<dbReference type="PANTHER" id="PTHR11557">
    <property type="entry name" value="PORPHOBILINOGEN DEAMINASE"/>
    <property type="match status" value="1"/>
</dbReference>
<evidence type="ECO:0000256" key="8">
    <source>
        <dbReference type="SAM" id="MobiDB-lite"/>
    </source>
</evidence>
<organism evidence="10 11">
    <name type="scientific">Eubacterium pyruvativorans</name>
    <dbReference type="NCBI Taxonomy" id="155865"/>
    <lineage>
        <taxon>Bacteria</taxon>
        <taxon>Bacillati</taxon>
        <taxon>Bacillota</taxon>
        <taxon>Clostridia</taxon>
        <taxon>Eubacteriales</taxon>
        <taxon>Eubacteriaceae</taxon>
        <taxon>Eubacterium</taxon>
    </lineage>
</organism>
<dbReference type="STRING" id="155865.SAMN05216515_1189"/>
<evidence type="ECO:0000256" key="5">
    <source>
        <dbReference type="ARBA" id="ARBA00023244"/>
    </source>
</evidence>
<keyword evidence="5" id="KW-0627">Porphyrin biosynthesis</keyword>
<dbReference type="PANTHER" id="PTHR11557:SF0">
    <property type="entry name" value="PORPHOBILINOGEN DEAMINASE"/>
    <property type="match status" value="1"/>
</dbReference>
<dbReference type="Gene3D" id="3.40.190.10">
    <property type="entry name" value="Periplasmic binding protein-like II"/>
    <property type="match status" value="2"/>
</dbReference>
<dbReference type="SUPFAM" id="SSF54782">
    <property type="entry name" value="Porphobilinogen deaminase (hydroxymethylbilane synthase), C-terminal domain"/>
    <property type="match status" value="1"/>
</dbReference>
<reference evidence="10 11" key="1">
    <citation type="submission" date="2016-10" db="EMBL/GenBank/DDBJ databases">
        <authorList>
            <person name="de Groot N.N."/>
        </authorList>
    </citation>
    <scope>NUCLEOTIDE SEQUENCE [LARGE SCALE GENOMIC DNA]</scope>
    <source>
        <strain evidence="10 11">KHGC13</strain>
    </source>
</reference>
<dbReference type="GO" id="GO:0005737">
    <property type="term" value="C:cytoplasm"/>
    <property type="evidence" value="ECO:0007669"/>
    <property type="project" value="UniProtKB-UniRule"/>
</dbReference>
<dbReference type="EC" id="2.5.1.61" evidence="3 7"/>
<evidence type="ECO:0000256" key="2">
    <source>
        <dbReference type="ARBA" id="ARBA00005638"/>
    </source>
</evidence>
<evidence type="ECO:0000259" key="9">
    <source>
        <dbReference type="Pfam" id="PF01379"/>
    </source>
</evidence>
<dbReference type="NCBIfam" id="TIGR00212">
    <property type="entry name" value="hemC"/>
    <property type="match status" value="1"/>
</dbReference>
<evidence type="ECO:0000256" key="4">
    <source>
        <dbReference type="ARBA" id="ARBA00022679"/>
    </source>
</evidence>
<gene>
    <name evidence="10" type="ORF">SAMN05216508_11722</name>
</gene>
<dbReference type="InterPro" id="IPR000860">
    <property type="entry name" value="HemC"/>
</dbReference>
<keyword evidence="11" id="KW-1185">Reference proteome</keyword>
<evidence type="ECO:0000313" key="10">
    <source>
        <dbReference type="EMBL" id="SFU60276.1"/>
    </source>
</evidence>
<proteinExistence type="inferred from homology"/>
<evidence type="ECO:0000256" key="3">
    <source>
        <dbReference type="ARBA" id="ARBA00012655"/>
    </source>
</evidence>